<proteinExistence type="predicted"/>
<dbReference type="InterPro" id="IPR003779">
    <property type="entry name" value="CMD-like"/>
</dbReference>
<protein>
    <submittedName>
        <fullName evidence="2">Carboxymuconolactone decarboxylase family protein</fullName>
    </submittedName>
</protein>
<feature type="domain" description="Carboxymuconolactone decarboxylase-like" evidence="1">
    <location>
        <begin position="27"/>
        <end position="109"/>
    </location>
</feature>
<sequence length="254" mass="28955">MTISNFAKKYNEKMFPNHESKLLKTDPEFVELFDNFTFDEVTNQNDLDGHTKFMAVLATLIGCQGIDEYKLMLEAAYNFEVTPIEMKEIVYQSVAYLGIGRVRPFLDATNYFLTQKGIKLPLEGQSTTNKDNRVEKGNEVQVKIFGEGMKGFQNSGDEDTRHINYWLAGNCFGDYYTRTGLNYKQREMITVCFLLAQGGCETQLKSHILGNFNVGNDKEFLIKVVSQCMPFIGYPRTLNAINCIKEVASKFKTV</sequence>
<gene>
    <name evidence="2" type="ORF">KQI20_09180</name>
</gene>
<dbReference type="Proteomes" id="UP001196301">
    <property type="component" value="Unassembled WGS sequence"/>
</dbReference>
<dbReference type="PANTHER" id="PTHR33570">
    <property type="entry name" value="4-CARBOXYMUCONOLACTONE DECARBOXYLASE FAMILY PROTEIN"/>
    <property type="match status" value="1"/>
</dbReference>
<accession>A0ABS6DXN6</accession>
<comment type="caution">
    <text evidence="2">The sequence shown here is derived from an EMBL/GenBank/DDBJ whole genome shotgun (WGS) entry which is preliminary data.</text>
</comment>
<name>A0ABS6DXN6_9FIRM</name>
<organism evidence="2 3">
    <name type="scientific">Intestinibacter bartlettii</name>
    <dbReference type="NCBI Taxonomy" id="261299"/>
    <lineage>
        <taxon>Bacteria</taxon>
        <taxon>Bacillati</taxon>
        <taxon>Bacillota</taxon>
        <taxon>Clostridia</taxon>
        <taxon>Peptostreptococcales</taxon>
        <taxon>Peptostreptococcaceae</taxon>
        <taxon>Intestinibacter</taxon>
    </lineage>
</organism>
<feature type="domain" description="Carboxymuconolactone decarboxylase-like" evidence="1">
    <location>
        <begin position="167"/>
        <end position="246"/>
    </location>
</feature>
<evidence type="ECO:0000313" key="2">
    <source>
        <dbReference type="EMBL" id="MBU5336610.1"/>
    </source>
</evidence>
<dbReference type="RefSeq" id="WP_216570011.1">
    <property type="nucleotide sequence ID" value="NZ_JAHLOQ010000024.1"/>
</dbReference>
<evidence type="ECO:0000313" key="3">
    <source>
        <dbReference type="Proteomes" id="UP001196301"/>
    </source>
</evidence>
<keyword evidence="3" id="KW-1185">Reference proteome</keyword>
<evidence type="ECO:0000259" key="1">
    <source>
        <dbReference type="Pfam" id="PF02627"/>
    </source>
</evidence>
<reference evidence="2 3" key="1">
    <citation type="submission" date="2021-06" db="EMBL/GenBank/DDBJ databases">
        <authorList>
            <person name="Sun Q."/>
            <person name="Li D."/>
        </authorList>
    </citation>
    <scope>NUCLEOTIDE SEQUENCE [LARGE SCALE GENOMIC DNA]</scope>
    <source>
        <strain evidence="2 3">N19</strain>
    </source>
</reference>
<dbReference type="InterPro" id="IPR052512">
    <property type="entry name" value="4CMD/NDH-1_regulator"/>
</dbReference>
<dbReference type="Pfam" id="PF02627">
    <property type="entry name" value="CMD"/>
    <property type="match status" value="2"/>
</dbReference>
<dbReference type="PANTHER" id="PTHR33570:SF2">
    <property type="entry name" value="CARBOXYMUCONOLACTONE DECARBOXYLASE-LIKE DOMAIN-CONTAINING PROTEIN"/>
    <property type="match status" value="1"/>
</dbReference>
<dbReference type="EMBL" id="JAHLOQ010000024">
    <property type="protein sequence ID" value="MBU5336610.1"/>
    <property type="molecule type" value="Genomic_DNA"/>
</dbReference>